<organism evidence="1 2">
    <name type="scientific">Companilactobacillus kimchiensis</name>
    <dbReference type="NCBI Taxonomy" id="993692"/>
    <lineage>
        <taxon>Bacteria</taxon>
        <taxon>Bacillati</taxon>
        <taxon>Bacillota</taxon>
        <taxon>Bacilli</taxon>
        <taxon>Lactobacillales</taxon>
        <taxon>Lactobacillaceae</taxon>
        <taxon>Companilactobacillus</taxon>
    </lineage>
</organism>
<keyword evidence="2" id="KW-1185">Reference proteome</keyword>
<evidence type="ECO:0008006" key="3">
    <source>
        <dbReference type="Google" id="ProtNLM"/>
    </source>
</evidence>
<evidence type="ECO:0000313" key="2">
    <source>
        <dbReference type="Proteomes" id="UP000051006"/>
    </source>
</evidence>
<name>A0A0R2LMB3_9LACO</name>
<proteinExistence type="predicted"/>
<dbReference type="Proteomes" id="UP000051006">
    <property type="component" value="Unassembled WGS sequence"/>
</dbReference>
<reference evidence="1 2" key="1">
    <citation type="journal article" date="2015" name="Genome Announc.">
        <title>Expanding the biotechnology potential of lactobacilli through comparative genomics of 213 strains and associated genera.</title>
        <authorList>
            <person name="Sun Z."/>
            <person name="Harris H.M."/>
            <person name="McCann A."/>
            <person name="Guo C."/>
            <person name="Argimon S."/>
            <person name="Zhang W."/>
            <person name="Yang X."/>
            <person name="Jeffery I.B."/>
            <person name="Cooney J.C."/>
            <person name="Kagawa T.F."/>
            <person name="Liu W."/>
            <person name="Song Y."/>
            <person name="Salvetti E."/>
            <person name="Wrobel A."/>
            <person name="Rasinkangas P."/>
            <person name="Parkhill J."/>
            <person name="Rea M.C."/>
            <person name="O'Sullivan O."/>
            <person name="Ritari J."/>
            <person name="Douillard F.P."/>
            <person name="Paul Ross R."/>
            <person name="Yang R."/>
            <person name="Briner A.E."/>
            <person name="Felis G.E."/>
            <person name="de Vos W.M."/>
            <person name="Barrangou R."/>
            <person name="Klaenhammer T.R."/>
            <person name="Caufield P.W."/>
            <person name="Cui Y."/>
            <person name="Zhang H."/>
            <person name="O'Toole P.W."/>
        </authorList>
    </citation>
    <scope>NUCLEOTIDE SEQUENCE [LARGE SCALE GENOMIC DNA]</scope>
    <source>
        <strain evidence="1 2">DSM 24716</strain>
    </source>
</reference>
<dbReference type="InterPro" id="IPR027417">
    <property type="entry name" value="P-loop_NTPase"/>
</dbReference>
<gene>
    <name evidence="1" type="ORF">IV57_GL000964</name>
</gene>
<dbReference type="STRING" id="993692.IV57_GL000964"/>
<protein>
    <recommendedName>
        <fullName evidence="3">Nucleotide kinase</fullName>
    </recommendedName>
</protein>
<dbReference type="PATRIC" id="fig|993692.3.peg.978"/>
<dbReference type="AlphaFoldDB" id="A0A0R2LMB3"/>
<dbReference type="Gene3D" id="3.40.50.300">
    <property type="entry name" value="P-loop containing nucleotide triphosphate hydrolases"/>
    <property type="match status" value="1"/>
</dbReference>
<accession>A0A0R2LMB3</accession>
<dbReference type="RefSeq" id="WP_057879799.1">
    <property type="nucleotide sequence ID" value="NZ_JQCF01000002.1"/>
</dbReference>
<dbReference type="SUPFAM" id="SSF52540">
    <property type="entry name" value="P-loop containing nucleoside triphosphate hydrolases"/>
    <property type="match status" value="1"/>
</dbReference>
<comment type="caution">
    <text evidence="1">The sequence shown here is derived from an EMBL/GenBank/DDBJ whole genome shotgun (WGS) entry which is preliminary data.</text>
</comment>
<sequence>MKKLIMIGGPTGAGKSTLAHALTLKLPNSAILNGDWLWQLSPLTVNYENKKMILTNIQFILNSFINNSQIDHIIFYWLLDEQKTIDDITADLNLKNVKTIPISLLPSMKNLIVDKEPTEIQATLDHLLKFQGLSTIKYDSSDKSAENIADEIIEQL</sequence>
<evidence type="ECO:0000313" key="1">
    <source>
        <dbReference type="EMBL" id="KRO00528.1"/>
    </source>
</evidence>
<dbReference type="OrthoDB" id="9790407at2"/>
<dbReference type="EMBL" id="JQCF01000002">
    <property type="protein sequence ID" value="KRO00528.1"/>
    <property type="molecule type" value="Genomic_DNA"/>
</dbReference>